<dbReference type="SUPFAM" id="SSF51735">
    <property type="entry name" value="NAD(P)-binding Rossmann-fold domains"/>
    <property type="match status" value="1"/>
</dbReference>
<evidence type="ECO:0000259" key="3">
    <source>
        <dbReference type="SMART" id="SM01003"/>
    </source>
</evidence>
<dbReference type="RefSeq" id="WP_138404927.1">
    <property type="nucleotide sequence ID" value="NZ_VBSP01000029.1"/>
</dbReference>
<dbReference type="SMART" id="SM01002">
    <property type="entry name" value="AlaDh_PNT_C"/>
    <property type="match status" value="1"/>
</dbReference>
<evidence type="ECO:0000313" key="4">
    <source>
        <dbReference type="EMBL" id="TLQ40418.1"/>
    </source>
</evidence>
<sequence>MKLGILKPSNAGEKRLTLLPEHIEGLENDILIEAGFGESLEITDKEYEDKGCTILSRKEVYEQADALYSMKGIPEEEYDLLQDNQIIIGWIHPQAKGKAFMEGVATDKHLIILNIDNTQPTIAFEDKIEPIPFIRSNFTYKNSVTAGYVGTIHSMLSYGKLFSSTTNIAILGSGNVSQGAMNAASKLGAIDNIRMFYHSNLDEFYKTYSEYDVIINGIAVTDPTNHMLTYDHVKNMKKGTLVVDLAAQPGEAVEFSKETTYDEPLLKVDDIFVYCIRNIPSLVYRTASEVLSESFTNWVFKRDLQEYIDLAKEHGYNIK</sequence>
<evidence type="ECO:0000313" key="5">
    <source>
        <dbReference type="Proteomes" id="UP000306420"/>
    </source>
</evidence>
<evidence type="ECO:0000256" key="1">
    <source>
        <dbReference type="ARBA" id="ARBA00023002"/>
    </source>
</evidence>
<dbReference type="SMART" id="SM01003">
    <property type="entry name" value="AlaDh_PNT_N"/>
    <property type="match status" value="1"/>
</dbReference>
<dbReference type="Gene3D" id="3.40.50.720">
    <property type="entry name" value="NAD(P)-binding Rossmann-like Domain"/>
    <property type="match status" value="3"/>
</dbReference>
<protein>
    <submittedName>
        <fullName evidence="4">N(5)-(Carboxyethyl)ornithine synthase</fullName>
    </submittedName>
</protein>
<dbReference type="PANTHER" id="PTHR42795">
    <property type="entry name" value="ALANINE DEHYDROGENASE"/>
    <property type="match status" value="1"/>
</dbReference>
<dbReference type="AlphaFoldDB" id="A0A5R9DW63"/>
<reference evidence="4 5" key="1">
    <citation type="submission" date="2019-05" db="EMBL/GenBank/DDBJ databases">
        <title>The metagenome of a microbial culture collection derived from dairy environment covers the genomic content of the human microbiome.</title>
        <authorList>
            <person name="Roder T."/>
            <person name="Wuthrich D."/>
            <person name="Sattari Z."/>
            <person name="Von Ah U."/>
            <person name="Bar C."/>
            <person name="Ronchi F."/>
            <person name="Macpherson A.J."/>
            <person name="Ganal-Vonarburg S.C."/>
            <person name="Bruggmann R."/>
            <person name="Vergeres G."/>
        </authorList>
    </citation>
    <scope>NUCLEOTIDE SEQUENCE [LARGE SCALE GENOMIC DNA]</scope>
    <source>
        <strain evidence="4 5">FAM 24227</strain>
    </source>
</reference>
<dbReference type="GO" id="GO:0000286">
    <property type="term" value="F:alanine dehydrogenase activity"/>
    <property type="evidence" value="ECO:0007669"/>
    <property type="project" value="TreeGrafter"/>
</dbReference>
<dbReference type="Pfam" id="PF05222">
    <property type="entry name" value="AlaDh_PNT_N"/>
    <property type="match status" value="1"/>
</dbReference>
<feature type="domain" description="Alanine dehydrogenase/pyridine nucleotide transhydrogenase N-terminal" evidence="3">
    <location>
        <begin position="4"/>
        <end position="116"/>
    </location>
</feature>
<dbReference type="PANTHER" id="PTHR42795:SF1">
    <property type="entry name" value="ALANINE DEHYDROGENASE"/>
    <property type="match status" value="1"/>
</dbReference>
<organism evidence="4 5">
    <name type="scientific">Ruoffia tabacinasalis</name>
    <dbReference type="NCBI Taxonomy" id="87458"/>
    <lineage>
        <taxon>Bacteria</taxon>
        <taxon>Bacillati</taxon>
        <taxon>Bacillota</taxon>
        <taxon>Bacilli</taxon>
        <taxon>Lactobacillales</taxon>
        <taxon>Aerococcaceae</taxon>
        <taxon>Ruoffia</taxon>
    </lineage>
</organism>
<gene>
    <name evidence="4" type="ORF">FEZ33_08220</name>
</gene>
<dbReference type="Proteomes" id="UP000306420">
    <property type="component" value="Unassembled WGS sequence"/>
</dbReference>
<dbReference type="Pfam" id="PF01262">
    <property type="entry name" value="AlaDh_PNT_C"/>
    <property type="match status" value="1"/>
</dbReference>
<dbReference type="SUPFAM" id="SSF52283">
    <property type="entry name" value="Formate/glycerate dehydrogenase catalytic domain-like"/>
    <property type="match status" value="1"/>
</dbReference>
<keyword evidence="1" id="KW-0560">Oxidoreductase</keyword>
<comment type="caution">
    <text evidence="4">The sequence shown here is derived from an EMBL/GenBank/DDBJ whole genome shotgun (WGS) entry which is preliminary data.</text>
</comment>
<dbReference type="GO" id="GO:0006524">
    <property type="term" value="P:alanine catabolic process"/>
    <property type="evidence" value="ECO:0007669"/>
    <property type="project" value="TreeGrafter"/>
</dbReference>
<evidence type="ECO:0000259" key="2">
    <source>
        <dbReference type="SMART" id="SM01002"/>
    </source>
</evidence>
<dbReference type="InterPro" id="IPR007698">
    <property type="entry name" value="AlaDH/PNT_NAD(H)-bd"/>
</dbReference>
<dbReference type="OrthoDB" id="9804592at2"/>
<dbReference type="InterPro" id="IPR036291">
    <property type="entry name" value="NAD(P)-bd_dom_sf"/>
</dbReference>
<accession>A0A5R9DW63</accession>
<feature type="domain" description="Alanine dehydrogenase/pyridine nucleotide transhydrogenase NAD(H)-binding" evidence="2">
    <location>
        <begin position="154"/>
        <end position="275"/>
    </location>
</feature>
<name>A0A5R9DW63_9LACT</name>
<dbReference type="InterPro" id="IPR007886">
    <property type="entry name" value="AlaDH/PNT_N"/>
</dbReference>
<dbReference type="EMBL" id="VBSP01000029">
    <property type="protein sequence ID" value="TLQ40418.1"/>
    <property type="molecule type" value="Genomic_DNA"/>
</dbReference>
<proteinExistence type="predicted"/>
<dbReference type="GO" id="GO:0005886">
    <property type="term" value="C:plasma membrane"/>
    <property type="evidence" value="ECO:0007669"/>
    <property type="project" value="TreeGrafter"/>
</dbReference>